<keyword evidence="4" id="KW-1185">Reference proteome</keyword>
<dbReference type="OrthoDB" id="361102at2759"/>
<dbReference type="SUPFAM" id="SSF57783">
    <property type="entry name" value="Zinc beta-ribbon"/>
    <property type="match status" value="1"/>
</dbReference>
<feature type="region of interest" description="Disordered" evidence="1">
    <location>
        <begin position="471"/>
        <end position="497"/>
    </location>
</feature>
<dbReference type="AlphaFoldDB" id="A0A2P6VNX4"/>
<organism evidence="3 4">
    <name type="scientific">Micractinium conductrix</name>
    <dbReference type="NCBI Taxonomy" id="554055"/>
    <lineage>
        <taxon>Eukaryota</taxon>
        <taxon>Viridiplantae</taxon>
        <taxon>Chlorophyta</taxon>
        <taxon>core chlorophytes</taxon>
        <taxon>Trebouxiophyceae</taxon>
        <taxon>Chlorellales</taxon>
        <taxon>Chlorellaceae</taxon>
        <taxon>Chlorella clade</taxon>
        <taxon>Micractinium</taxon>
    </lineage>
</organism>
<comment type="caution">
    <text evidence="3">The sequence shown here is derived from an EMBL/GenBank/DDBJ whole genome shotgun (WGS) entry which is preliminary data.</text>
</comment>
<feature type="compositionally biased region" description="Basic and acidic residues" evidence="1">
    <location>
        <begin position="407"/>
        <end position="421"/>
    </location>
</feature>
<accession>A0A2P6VNX4</accession>
<feature type="region of interest" description="Disordered" evidence="1">
    <location>
        <begin position="401"/>
        <end position="421"/>
    </location>
</feature>
<sequence length="497" mass="53489">MNAPPALGRPLTGDAGYARLIRLLARAFYAGECPPKDVEPDDIPAGARTIRRDKNEYKGLGVLLLDLLAAAHGYVKDVAILSQLGVSGKVANRALRHLQAEGLLQSEVTKIKVRRQNADQPDDAELEVKMSQQTNTWWSIAYPALLDSLHLRLHRMRAVLRRHMGDGEDVLEYLCRRCGATYTSLDAMRLLDPMSGAFHCEECRGELEANVDVAGLGGAGTAAGPAASRQQLQAYAKRMLERMEQQLRPVLDQLDRLKDVPPPDFGSLRDWHQKQHDLARRRQEAAARARQKMAGRGLAQEHMDDDQVLDWLAQAEVQVELGGGGAAAAAAAGPGKELPAWFRGAESESVGPAASQDLPGGEAEQQAAAAAAAAADADEQRRLQEAFLAQYLAQVQAAAAAPAGVDEEGKSPDAKRVKRENGWAPGVKAEVAAEGVELEALGLGGLKPEQQQQQQQEAAAAEAAGEVLWEDVKEEQAAAEDGGEADEADEADEWEDI</sequence>
<gene>
    <name evidence="3" type="ORF">C2E20_1273</name>
</gene>
<dbReference type="PANTHER" id="PTHR13097">
    <property type="entry name" value="TRANSCRIPTION INITIATION FACTOR IIE, ALPHA SUBUNIT"/>
    <property type="match status" value="1"/>
</dbReference>
<evidence type="ECO:0000256" key="1">
    <source>
        <dbReference type="SAM" id="MobiDB-lite"/>
    </source>
</evidence>
<dbReference type="InterPro" id="IPR039997">
    <property type="entry name" value="TFE"/>
</dbReference>
<dbReference type="EMBL" id="LHPF02000002">
    <property type="protein sequence ID" value="PSC75801.1"/>
    <property type="molecule type" value="Genomic_DNA"/>
</dbReference>
<proteinExistence type="predicted"/>
<evidence type="ECO:0000259" key="2">
    <source>
        <dbReference type="SMART" id="SM00531"/>
    </source>
</evidence>
<dbReference type="GO" id="GO:0005673">
    <property type="term" value="C:transcription factor TFIIE complex"/>
    <property type="evidence" value="ECO:0007669"/>
    <property type="project" value="TreeGrafter"/>
</dbReference>
<dbReference type="PANTHER" id="PTHR13097:SF7">
    <property type="entry name" value="GENERAL TRANSCRIPTION FACTOR IIE SUBUNIT 1"/>
    <property type="match status" value="1"/>
</dbReference>
<dbReference type="Gene3D" id="3.30.40.10">
    <property type="entry name" value="Zinc/RING finger domain, C3HC4 (zinc finger)"/>
    <property type="match status" value="1"/>
</dbReference>
<protein>
    <submittedName>
        <fullName evidence="3">General transcription factor IIE subunit 1</fullName>
    </submittedName>
</protein>
<reference evidence="3 4" key="1">
    <citation type="journal article" date="2018" name="Plant J.">
        <title>Genome sequences of Chlorella sorokiniana UTEX 1602 and Micractinium conductrix SAG 241.80: implications to maltose excretion by a green alga.</title>
        <authorList>
            <person name="Arriola M.B."/>
            <person name="Velmurugan N."/>
            <person name="Zhang Y."/>
            <person name="Plunkett M.H."/>
            <person name="Hondzo H."/>
            <person name="Barney B.M."/>
        </authorList>
    </citation>
    <scope>NUCLEOTIDE SEQUENCE [LARGE SCALE GENOMIC DNA]</scope>
    <source>
        <strain evidence="3 4">SAG 241.80</strain>
    </source>
</reference>
<name>A0A2P6VNX4_9CHLO</name>
<dbReference type="SMART" id="SM00531">
    <property type="entry name" value="TFIIE"/>
    <property type="match status" value="1"/>
</dbReference>
<dbReference type="STRING" id="554055.A0A2P6VNX4"/>
<dbReference type="Proteomes" id="UP000239649">
    <property type="component" value="Unassembled WGS sequence"/>
</dbReference>
<feature type="domain" description="Transcription initiation factor IIE subunit alpha N-terminal" evidence="2">
    <location>
        <begin position="59"/>
        <end position="221"/>
    </location>
</feature>
<dbReference type="GO" id="GO:0006367">
    <property type="term" value="P:transcription initiation at RNA polymerase II promoter"/>
    <property type="evidence" value="ECO:0007669"/>
    <property type="project" value="InterPro"/>
</dbReference>
<evidence type="ECO:0000313" key="3">
    <source>
        <dbReference type="EMBL" id="PSC75801.1"/>
    </source>
</evidence>
<feature type="compositionally biased region" description="Acidic residues" evidence="1">
    <location>
        <begin position="477"/>
        <end position="497"/>
    </location>
</feature>
<evidence type="ECO:0000313" key="4">
    <source>
        <dbReference type="Proteomes" id="UP000239649"/>
    </source>
</evidence>
<dbReference type="InterPro" id="IPR002853">
    <property type="entry name" value="TFIIE_asu"/>
</dbReference>
<dbReference type="InterPro" id="IPR013083">
    <property type="entry name" value="Znf_RING/FYVE/PHD"/>
</dbReference>